<dbReference type="AlphaFoldDB" id="A0A345XRY4"/>
<organism evidence="2 3">
    <name type="scientific">Streptomyces armeniacus</name>
    <dbReference type="NCBI Taxonomy" id="83291"/>
    <lineage>
        <taxon>Bacteria</taxon>
        <taxon>Bacillati</taxon>
        <taxon>Actinomycetota</taxon>
        <taxon>Actinomycetes</taxon>
        <taxon>Kitasatosporales</taxon>
        <taxon>Streptomycetaceae</taxon>
        <taxon>Streptomyces</taxon>
    </lineage>
</organism>
<feature type="chain" id="PRO_5038467216" evidence="1">
    <location>
        <begin position="24"/>
        <end position="150"/>
    </location>
</feature>
<evidence type="ECO:0000256" key="1">
    <source>
        <dbReference type="SAM" id="SignalP"/>
    </source>
</evidence>
<dbReference type="Proteomes" id="UP000254425">
    <property type="component" value="Chromosome"/>
</dbReference>
<keyword evidence="3" id="KW-1185">Reference proteome</keyword>
<dbReference type="RefSeq" id="WP_222623332.1">
    <property type="nucleotide sequence ID" value="NZ_CP031320.1"/>
</dbReference>
<sequence>MGALAIVLSTLTATVLMCLSGTAGQFAPAPGPAMSAAAKPMSMAVSTMQPVQAAVPYDGSRTAQEIGHGEGASICEACVREDAGGHCGGHVPDAVRSAVPPGGTGCPGVVADTAGGARVLDSGGSADVGPPGAVAAARPPDLHLLQLLRV</sequence>
<name>A0A345XRY4_9ACTN</name>
<dbReference type="KEGG" id="sarm:DVA86_18855"/>
<feature type="signal peptide" evidence="1">
    <location>
        <begin position="1"/>
        <end position="23"/>
    </location>
</feature>
<gene>
    <name evidence="2" type="ORF">DVA86_18855</name>
</gene>
<reference evidence="2 3" key="1">
    <citation type="submission" date="2018-07" db="EMBL/GenBank/DDBJ databases">
        <title>Draft genome of the type strain Streptomyces armeniacus ATCC 15676.</title>
        <authorList>
            <person name="Labana P."/>
            <person name="Gosse J.T."/>
            <person name="Boddy C.N."/>
        </authorList>
    </citation>
    <scope>NUCLEOTIDE SEQUENCE [LARGE SCALE GENOMIC DNA]</scope>
    <source>
        <strain evidence="2 3">ATCC 15676</strain>
    </source>
</reference>
<evidence type="ECO:0000313" key="2">
    <source>
        <dbReference type="EMBL" id="AXK34400.1"/>
    </source>
</evidence>
<accession>A0A345XRY4</accession>
<keyword evidence="1" id="KW-0732">Signal</keyword>
<dbReference type="EMBL" id="CP031320">
    <property type="protein sequence ID" value="AXK34400.1"/>
    <property type="molecule type" value="Genomic_DNA"/>
</dbReference>
<proteinExistence type="predicted"/>
<evidence type="ECO:0000313" key="3">
    <source>
        <dbReference type="Proteomes" id="UP000254425"/>
    </source>
</evidence>
<protein>
    <submittedName>
        <fullName evidence="2">Uncharacterized protein</fullName>
    </submittedName>
</protein>